<evidence type="ECO:0000256" key="6">
    <source>
        <dbReference type="ARBA" id="ARBA00022723"/>
    </source>
</evidence>
<evidence type="ECO:0000256" key="9">
    <source>
        <dbReference type="ARBA" id="ARBA00023002"/>
    </source>
</evidence>
<dbReference type="Pfam" id="PF02668">
    <property type="entry name" value="TauD"/>
    <property type="match status" value="1"/>
</dbReference>
<evidence type="ECO:0000256" key="10">
    <source>
        <dbReference type="ARBA" id="ARBA00023004"/>
    </source>
</evidence>
<dbReference type="GO" id="GO:0045329">
    <property type="term" value="P:carnitine biosynthetic process"/>
    <property type="evidence" value="ECO:0007669"/>
    <property type="project" value="UniProtKB-KW"/>
</dbReference>
<name>A0A8S4RYH2_9NEOP</name>
<dbReference type="OrthoDB" id="408743at2759"/>
<reference evidence="18" key="1">
    <citation type="submission" date="2022-03" db="EMBL/GenBank/DDBJ databases">
        <authorList>
            <person name="Lindestad O."/>
        </authorList>
    </citation>
    <scope>NUCLEOTIDE SEQUENCE</scope>
</reference>
<comment type="pathway">
    <text evidence="3">Amine and polyamine biosynthesis; carnitine biosynthesis.</text>
</comment>
<dbReference type="FunFam" id="3.30.2020.30:FF:000002">
    <property type="entry name" value="Putative gamma-butyrobetaine dioxygenase"/>
    <property type="match status" value="1"/>
</dbReference>
<protein>
    <recommendedName>
        <fullName evidence="5">trimethyllysine dioxygenase</fullName>
        <ecNumber evidence="5">1.14.11.8</ecNumber>
    </recommendedName>
    <alternativeName>
        <fullName evidence="12">Epsilon-trimethyllysine 2-oxoglutarate dioxygenase</fullName>
    </alternativeName>
    <alternativeName>
        <fullName evidence="11">TML hydroxylase</fullName>
    </alternativeName>
    <alternativeName>
        <fullName evidence="13">TML-alpha-ketoglutarate dioxygenase</fullName>
    </alternativeName>
</protein>
<evidence type="ECO:0000256" key="5">
    <source>
        <dbReference type="ARBA" id="ARBA00012267"/>
    </source>
</evidence>
<evidence type="ECO:0000256" key="3">
    <source>
        <dbReference type="ARBA" id="ARBA00005022"/>
    </source>
</evidence>
<evidence type="ECO:0000256" key="12">
    <source>
        <dbReference type="ARBA" id="ARBA00031778"/>
    </source>
</evidence>
<comment type="cofactor">
    <cofactor evidence="2">
        <name>L-ascorbate</name>
        <dbReference type="ChEBI" id="CHEBI:38290"/>
    </cofactor>
</comment>
<dbReference type="Proteomes" id="UP000838756">
    <property type="component" value="Unassembled WGS sequence"/>
</dbReference>
<sequence length="367" mass="42228">MSAIQSVNIEDRALKVLFNDGTSIVFEDCWLRDNCRCSMCYDAKIIQRSKHLLDIPDVTINSVEYDASKVLIIWSDNHESIYKADFLSEFEYKTWTNKRRRRPLLWRGKEVANKVPRIHVDKFLGSVEGAEAVFTSIVDYGFALIDGLEVSMEATEKVCKALGGIQHTMFGGMWKVQNNMLHSDTAYTNIPLSPHNDNTYFNEAAGLQIFHCLEHSNGTGGETILVDGFYGASQLKKEYPEDYEFLTKFNVEAEYMEDGHYLRYSAPVIQVDNLKDITQIRFNVFDRAPMAFSSREECRAYYRSLRNLSRYYENPECQLKFKLVPEIAVSVDPSRGGQTIKTGLKELPEPIITIPYRVEIRNSEFTY</sequence>
<dbReference type="Pfam" id="PF06155">
    <property type="entry name" value="GBBH-like_N"/>
    <property type="match status" value="1"/>
</dbReference>
<evidence type="ECO:0000256" key="11">
    <source>
        <dbReference type="ARBA" id="ARBA00030363"/>
    </source>
</evidence>
<dbReference type="GO" id="GO:0005739">
    <property type="term" value="C:mitochondrion"/>
    <property type="evidence" value="ECO:0007669"/>
    <property type="project" value="TreeGrafter"/>
</dbReference>
<evidence type="ECO:0000313" key="18">
    <source>
        <dbReference type="EMBL" id="CAH2242874.1"/>
    </source>
</evidence>
<dbReference type="InterPro" id="IPR050411">
    <property type="entry name" value="AlphaKG_dependent_hydroxylases"/>
</dbReference>
<dbReference type="SUPFAM" id="SSF51197">
    <property type="entry name" value="Clavaminate synthase-like"/>
    <property type="match status" value="1"/>
</dbReference>
<dbReference type="Gene3D" id="3.60.130.10">
    <property type="entry name" value="Clavaminate synthase-like"/>
    <property type="match status" value="1"/>
</dbReference>
<evidence type="ECO:0000313" key="19">
    <source>
        <dbReference type="Proteomes" id="UP000838756"/>
    </source>
</evidence>
<evidence type="ECO:0000256" key="14">
    <source>
        <dbReference type="ARBA" id="ARBA00046008"/>
    </source>
</evidence>
<keyword evidence="10" id="KW-0408">Iron</keyword>
<dbReference type="EMBL" id="CAKXAJ010025706">
    <property type="protein sequence ID" value="CAH2242874.1"/>
    <property type="molecule type" value="Genomic_DNA"/>
</dbReference>
<gene>
    <name evidence="18" type="primary">jg26498</name>
    <name evidence="18" type="ORF">PAEG_LOCUS19094</name>
</gene>
<evidence type="ECO:0000256" key="1">
    <source>
        <dbReference type="ARBA" id="ARBA00001954"/>
    </source>
</evidence>
<dbReference type="PANTHER" id="PTHR10696">
    <property type="entry name" value="GAMMA-BUTYROBETAINE HYDROXYLASE-RELATED"/>
    <property type="match status" value="1"/>
</dbReference>
<dbReference type="GO" id="GO:0050353">
    <property type="term" value="F:trimethyllysine dioxygenase activity"/>
    <property type="evidence" value="ECO:0007669"/>
    <property type="project" value="UniProtKB-EC"/>
</dbReference>
<accession>A0A8S4RYH2</accession>
<feature type="domain" description="TauD/TfdA-like" evidence="16">
    <location>
        <begin position="130"/>
        <end position="325"/>
    </location>
</feature>
<evidence type="ECO:0000256" key="7">
    <source>
        <dbReference type="ARBA" id="ARBA00022873"/>
    </source>
</evidence>
<dbReference type="PANTHER" id="PTHR10696:SF51">
    <property type="entry name" value="TRIMETHYLLYSINE DIOXYGENASE, MITOCHONDRIAL"/>
    <property type="match status" value="1"/>
</dbReference>
<dbReference type="EC" id="1.14.11.8" evidence="5"/>
<dbReference type="InterPro" id="IPR010376">
    <property type="entry name" value="GBBH-like_N"/>
</dbReference>
<organism evidence="18 19">
    <name type="scientific">Pararge aegeria aegeria</name>
    <dbReference type="NCBI Taxonomy" id="348720"/>
    <lineage>
        <taxon>Eukaryota</taxon>
        <taxon>Metazoa</taxon>
        <taxon>Ecdysozoa</taxon>
        <taxon>Arthropoda</taxon>
        <taxon>Hexapoda</taxon>
        <taxon>Insecta</taxon>
        <taxon>Pterygota</taxon>
        <taxon>Neoptera</taxon>
        <taxon>Endopterygota</taxon>
        <taxon>Lepidoptera</taxon>
        <taxon>Glossata</taxon>
        <taxon>Ditrysia</taxon>
        <taxon>Papilionoidea</taxon>
        <taxon>Nymphalidae</taxon>
        <taxon>Satyrinae</taxon>
        <taxon>Satyrini</taxon>
        <taxon>Parargina</taxon>
        <taxon>Pararge</taxon>
    </lineage>
</organism>
<keyword evidence="9" id="KW-0560">Oxidoreductase</keyword>
<proteinExistence type="inferred from homology"/>
<dbReference type="InterPro" id="IPR038492">
    <property type="entry name" value="GBBH-like_N_sf"/>
</dbReference>
<evidence type="ECO:0000256" key="15">
    <source>
        <dbReference type="ARBA" id="ARBA00049334"/>
    </source>
</evidence>
<feature type="domain" description="Gamma-butyrobetaine hydroxylase-like N-terminal" evidence="17">
    <location>
        <begin position="10"/>
        <end position="87"/>
    </location>
</feature>
<dbReference type="Gene3D" id="3.30.2020.30">
    <property type="match status" value="1"/>
</dbReference>
<evidence type="ECO:0000256" key="4">
    <source>
        <dbReference type="ARBA" id="ARBA00008654"/>
    </source>
</evidence>
<comment type="function">
    <text evidence="14">Converts trimethyllysine (TML) into hydroxytrimethyllysine (HTML).</text>
</comment>
<dbReference type="GO" id="GO:0046872">
    <property type="term" value="F:metal ion binding"/>
    <property type="evidence" value="ECO:0007669"/>
    <property type="project" value="UniProtKB-KW"/>
</dbReference>
<comment type="caution">
    <text evidence="18">The sequence shown here is derived from an EMBL/GenBank/DDBJ whole genome shotgun (WGS) entry which is preliminary data.</text>
</comment>
<keyword evidence="6" id="KW-0479">Metal-binding</keyword>
<comment type="similarity">
    <text evidence="4">Belongs to the gamma-BBH/TMLD family.</text>
</comment>
<comment type="catalytic activity">
    <reaction evidence="15">
        <text>N(6),N(6),N(6)-trimethyl-L-lysine + 2-oxoglutarate + O2 = (3S)-3-hydroxy-N(6),N(6),N(6)-trimethyl-L-lysine + succinate + CO2</text>
        <dbReference type="Rhea" id="RHEA:14181"/>
        <dbReference type="ChEBI" id="CHEBI:15379"/>
        <dbReference type="ChEBI" id="CHEBI:16526"/>
        <dbReference type="ChEBI" id="CHEBI:16810"/>
        <dbReference type="ChEBI" id="CHEBI:30031"/>
        <dbReference type="ChEBI" id="CHEBI:58100"/>
        <dbReference type="ChEBI" id="CHEBI:141499"/>
        <dbReference type="EC" id="1.14.11.8"/>
    </reaction>
</comment>
<evidence type="ECO:0000256" key="13">
    <source>
        <dbReference type="ARBA" id="ARBA00032283"/>
    </source>
</evidence>
<dbReference type="AlphaFoldDB" id="A0A8S4RYH2"/>
<evidence type="ECO:0000256" key="2">
    <source>
        <dbReference type="ARBA" id="ARBA00001961"/>
    </source>
</evidence>
<keyword evidence="8" id="KW-0223">Dioxygenase</keyword>
<dbReference type="InterPro" id="IPR042098">
    <property type="entry name" value="TauD-like_sf"/>
</dbReference>
<dbReference type="InterPro" id="IPR003819">
    <property type="entry name" value="TauD/TfdA-like"/>
</dbReference>
<keyword evidence="7" id="KW-0124">Carnitine biosynthesis</keyword>
<evidence type="ECO:0000259" key="17">
    <source>
        <dbReference type="Pfam" id="PF06155"/>
    </source>
</evidence>
<evidence type="ECO:0000256" key="8">
    <source>
        <dbReference type="ARBA" id="ARBA00022964"/>
    </source>
</evidence>
<keyword evidence="19" id="KW-1185">Reference proteome</keyword>
<comment type="cofactor">
    <cofactor evidence="1">
        <name>Fe(2+)</name>
        <dbReference type="ChEBI" id="CHEBI:29033"/>
    </cofactor>
</comment>
<evidence type="ECO:0000259" key="16">
    <source>
        <dbReference type="Pfam" id="PF02668"/>
    </source>
</evidence>